<evidence type="ECO:0000313" key="2">
    <source>
        <dbReference type="EMBL" id="KAH0437885.1"/>
    </source>
</evidence>
<protein>
    <submittedName>
        <fullName evidence="4">Uncharacterized protein</fullName>
    </submittedName>
</protein>
<evidence type="ECO:0000313" key="10">
    <source>
        <dbReference type="EMBL" id="KAH0438806.1"/>
    </source>
</evidence>
<dbReference type="EMBL" id="JAGFBR010000697">
    <property type="protein sequence ID" value="KAH0438150.1"/>
    <property type="molecule type" value="Genomic_DNA"/>
</dbReference>
<evidence type="ECO:0000313" key="13">
    <source>
        <dbReference type="EMBL" id="KAH0447718.1"/>
    </source>
</evidence>
<reference evidence="4 15" key="1">
    <citation type="journal article" date="2021" name="Hortic Res">
        <title>Chromosome-scale assembly of the Dendrobium chrysotoxum genome enhances the understanding of orchid evolution.</title>
        <authorList>
            <person name="Zhang Y."/>
            <person name="Zhang G.Q."/>
            <person name="Zhang D."/>
            <person name="Liu X.D."/>
            <person name="Xu X.Y."/>
            <person name="Sun W.H."/>
            <person name="Yu X."/>
            <person name="Zhu X."/>
            <person name="Wang Z.W."/>
            <person name="Zhao X."/>
            <person name="Zhong W.Y."/>
            <person name="Chen H."/>
            <person name="Yin W.L."/>
            <person name="Huang T."/>
            <person name="Niu S.C."/>
            <person name="Liu Z.J."/>
        </authorList>
    </citation>
    <scope>NUCLEOTIDE SEQUENCE [LARGE SCALE GENOMIC DNA]</scope>
    <source>
        <strain evidence="4">Lindl</strain>
    </source>
</reference>
<evidence type="ECO:0000313" key="5">
    <source>
        <dbReference type="EMBL" id="KAH0438147.1"/>
    </source>
</evidence>
<dbReference type="EMBL" id="JAGFBR010000687">
    <property type="protein sequence ID" value="KAH0438321.1"/>
    <property type="molecule type" value="Genomic_DNA"/>
</dbReference>
<dbReference type="EMBL" id="JAGFBR010000677">
    <property type="protein sequence ID" value="KAH0438806.1"/>
    <property type="molecule type" value="Genomic_DNA"/>
</dbReference>
<comment type="caution">
    <text evidence="4">The sequence shown here is derived from an EMBL/GenBank/DDBJ whole genome shotgun (WGS) entry which is preliminary data.</text>
</comment>
<dbReference type="EMBL" id="JAGFBR010000704">
    <property type="protein sequence ID" value="KAH0437895.1"/>
    <property type="molecule type" value="Genomic_DNA"/>
</dbReference>
<evidence type="ECO:0000313" key="9">
    <source>
        <dbReference type="EMBL" id="KAH0438321.1"/>
    </source>
</evidence>
<evidence type="ECO:0000313" key="11">
    <source>
        <dbReference type="EMBL" id="KAH0438813.1"/>
    </source>
</evidence>
<accession>A0AAV7FMY0</accession>
<dbReference type="EMBL" id="JAGFBR010000691">
    <property type="protein sequence ID" value="KAH0438256.1"/>
    <property type="molecule type" value="Genomic_DNA"/>
</dbReference>
<dbReference type="EMBL" id="JAGFBR010000008">
    <property type="protein sequence ID" value="KAH0463271.1"/>
    <property type="molecule type" value="Genomic_DNA"/>
</dbReference>
<sequence length="65" mass="7393">MIISRACTAQYHKHRIYPPHIVRSQRDDYPLLSPPCRGARGATVHIRAIASPSIDGWLDTERRNA</sequence>
<organism evidence="4 15">
    <name type="scientific">Dendrobium chrysotoxum</name>
    <name type="common">Orchid</name>
    <dbReference type="NCBI Taxonomy" id="161865"/>
    <lineage>
        <taxon>Eukaryota</taxon>
        <taxon>Viridiplantae</taxon>
        <taxon>Streptophyta</taxon>
        <taxon>Embryophyta</taxon>
        <taxon>Tracheophyta</taxon>
        <taxon>Spermatophyta</taxon>
        <taxon>Magnoliopsida</taxon>
        <taxon>Liliopsida</taxon>
        <taxon>Asparagales</taxon>
        <taxon>Orchidaceae</taxon>
        <taxon>Epidendroideae</taxon>
        <taxon>Malaxideae</taxon>
        <taxon>Dendrobiinae</taxon>
        <taxon>Dendrobium</taxon>
    </lineage>
</organism>
<reference evidence="4" key="2">
    <citation type="submission" date="2021-03" db="EMBL/GenBank/DDBJ databases">
        <authorList>
            <person name="Zhang Y."/>
            <person name="Zhang G.-Q."/>
            <person name="Huang T."/>
            <person name="Niu S.-C."/>
            <person name="Liu Z.-J."/>
        </authorList>
    </citation>
    <scope>NUCLEOTIDE SEQUENCE</scope>
    <source>
        <strain evidence="4">Lindl</strain>
        <tissue evidence="4">Fresh leaves</tissue>
    </source>
</reference>
<dbReference type="EMBL" id="JAGFBR010000687">
    <property type="protein sequence ID" value="KAH0438313.1"/>
    <property type="molecule type" value="Genomic_DNA"/>
</dbReference>
<keyword evidence="15" id="KW-1185">Reference proteome</keyword>
<evidence type="ECO:0000313" key="15">
    <source>
        <dbReference type="Proteomes" id="UP000775213"/>
    </source>
</evidence>
<evidence type="ECO:0000313" key="12">
    <source>
        <dbReference type="EMBL" id="KAH0438814.1"/>
    </source>
</evidence>
<dbReference type="EMBL" id="JAGFBR010000071">
    <property type="protein sequence ID" value="KAH0447718.1"/>
    <property type="molecule type" value="Genomic_DNA"/>
</dbReference>
<dbReference type="EMBL" id="JAGFBR010000677">
    <property type="protein sequence ID" value="KAH0438814.1"/>
    <property type="molecule type" value="Genomic_DNA"/>
</dbReference>
<evidence type="ECO:0000313" key="14">
    <source>
        <dbReference type="EMBL" id="KAH0463271.1"/>
    </source>
</evidence>
<proteinExistence type="predicted"/>
<name>A0AAV7FMY0_DENCH</name>
<dbReference type="EMBL" id="JAGFBR010000697">
    <property type="protein sequence ID" value="KAH0438147.1"/>
    <property type="molecule type" value="Genomic_DNA"/>
</dbReference>
<dbReference type="EMBL" id="JAGFBR010000704">
    <property type="protein sequence ID" value="KAH0437885.1"/>
    <property type="molecule type" value="Genomic_DNA"/>
</dbReference>
<evidence type="ECO:0000313" key="6">
    <source>
        <dbReference type="EMBL" id="KAH0438150.1"/>
    </source>
</evidence>
<dbReference type="EMBL" id="JAGFBR010000704">
    <property type="protein sequence ID" value="KAH0437881.1"/>
    <property type="molecule type" value="Genomic_DNA"/>
</dbReference>
<dbReference type="AlphaFoldDB" id="A0AAV7FMY0"/>
<dbReference type="Proteomes" id="UP000775213">
    <property type="component" value="Unassembled WGS sequence"/>
</dbReference>
<evidence type="ECO:0000313" key="3">
    <source>
        <dbReference type="EMBL" id="KAH0437895.1"/>
    </source>
</evidence>
<evidence type="ECO:0000313" key="7">
    <source>
        <dbReference type="EMBL" id="KAH0438256.1"/>
    </source>
</evidence>
<gene>
    <name evidence="14" type="ORF">IEQ34_007853</name>
    <name evidence="13" type="ORF">IEQ34_023446</name>
    <name evidence="10" type="ORF">IEQ34_026030</name>
    <name evidence="11" type="ORF">IEQ34_026037</name>
    <name evidence="12" type="ORF">IEQ34_026038</name>
    <name evidence="8" type="ORF">IEQ34_026099</name>
    <name evidence="9" type="ORF">IEQ34_026107</name>
    <name evidence="7" type="ORF">IEQ34_026117</name>
    <name evidence="5" type="ORF">IEQ34_026144</name>
    <name evidence="6" type="ORF">IEQ34_026147</name>
    <name evidence="1" type="ORF">IEQ34_026164</name>
    <name evidence="2" type="ORF">IEQ34_026168</name>
    <name evidence="3" type="ORF">IEQ34_026178</name>
    <name evidence="4" type="ORF">IEQ34_026183</name>
</gene>
<evidence type="ECO:0000313" key="8">
    <source>
        <dbReference type="EMBL" id="KAH0438313.1"/>
    </source>
</evidence>
<dbReference type="EMBL" id="JAGFBR010000704">
    <property type="protein sequence ID" value="KAH0437900.1"/>
    <property type="molecule type" value="Genomic_DNA"/>
</dbReference>
<evidence type="ECO:0000313" key="1">
    <source>
        <dbReference type="EMBL" id="KAH0437881.1"/>
    </source>
</evidence>
<dbReference type="EMBL" id="JAGFBR010000677">
    <property type="protein sequence ID" value="KAH0438813.1"/>
    <property type="molecule type" value="Genomic_DNA"/>
</dbReference>
<evidence type="ECO:0000313" key="4">
    <source>
        <dbReference type="EMBL" id="KAH0437900.1"/>
    </source>
</evidence>